<dbReference type="EMBL" id="FXAF01000002">
    <property type="protein sequence ID" value="SMF02830.1"/>
    <property type="molecule type" value="Genomic_DNA"/>
</dbReference>
<dbReference type="Gene3D" id="3.40.50.1010">
    <property type="entry name" value="5'-nuclease"/>
    <property type="match status" value="1"/>
</dbReference>
<proteinExistence type="predicted"/>
<evidence type="ECO:0000259" key="1">
    <source>
        <dbReference type="Pfam" id="PF01850"/>
    </source>
</evidence>
<feature type="domain" description="PIN" evidence="1">
    <location>
        <begin position="4"/>
        <end position="124"/>
    </location>
</feature>
<dbReference type="Pfam" id="PF01850">
    <property type="entry name" value="PIN"/>
    <property type="match status" value="1"/>
</dbReference>
<dbReference type="AlphaFoldDB" id="A0A1X7CTB3"/>
<protein>
    <submittedName>
        <fullName evidence="2">Predicted nucleic-acid-binding protein, contains PIN domain</fullName>
    </submittedName>
</protein>
<dbReference type="Proteomes" id="UP000192903">
    <property type="component" value="Unassembled WGS sequence"/>
</dbReference>
<dbReference type="CDD" id="cd18683">
    <property type="entry name" value="PIN_VapC-like"/>
    <property type="match status" value="1"/>
</dbReference>
<reference evidence="3" key="1">
    <citation type="submission" date="2017-04" db="EMBL/GenBank/DDBJ databases">
        <authorList>
            <person name="Varghese N."/>
            <person name="Submissions S."/>
        </authorList>
    </citation>
    <scope>NUCLEOTIDE SEQUENCE [LARGE SCALE GENOMIC DNA]</scope>
    <source>
        <strain evidence="3">B4P</strain>
    </source>
</reference>
<dbReference type="InterPro" id="IPR002716">
    <property type="entry name" value="PIN_dom"/>
</dbReference>
<dbReference type="OrthoDB" id="3175275at2"/>
<keyword evidence="3" id="KW-1185">Reference proteome</keyword>
<evidence type="ECO:0000313" key="3">
    <source>
        <dbReference type="Proteomes" id="UP000192903"/>
    </source>
</evidence>
<organism evidence="2 3">
    <name type="scientific">Xaviernesmea oryzae</name>
    <dbReference type="NCBI Taxonomy" id="464029"/>
    <lineage>
        <taxon>Bacteria</taxon>
        <taxon>Pseudomonadati</taxon>
        <taxon>Pseudomonadota</taxon>
        <taxon>Alphaproteobacteria</taxon>
        <taxon>Hyphomicrobiales</taxon>
        <taxon>Rhizobiaceae</taxon>
        <taxon>Rhizobium/Agrobacterium group</taxon>
        <taxon>Xaviernesmea</taxon>
    </lineage>
</organism>
<gene>
    <name evidence="2" type="ORF">SAMN02982989_4573</name>
</gene>
<sequence>MIGLDTNILARYILDDDPHWSQRVSQFLETQLSVQKPGYINPITLVELVWILRRKPGYNRTKLAAIVDGLLSSDVLVVGEAAAVEQALASFKVGSAGFADYLIAELNEAAGASPTITLDHRASKNPPFVLFSQEA</sequence>
<evidence type="ECO:0000313" key="2">
    <source>
        <dbReference type="EMBL" id="SMF02830.1"/>
    </source>
</evidence>
<name>A0A1X7CTB3_9HYPH</name>
<dbReference type="SUPFAM" id="SSF88723">
    <property type="entry name" value="PIN domain-like"/>
    <property type="match status" value="1"/>
</dbReference>
<dbReference type="InterPro" id="IPR029060">
    <property type="entry name" value="PIN-like_dom_sf"/>
</dbReference>
<dbReference type="RefSeq" id="WP_085420011.1">
    <property type="nucleotide sequence ID" value="NZ_FXAF01000002.1"/>
</dbReference>
<accession>A0A1X7CTB3</accession>
<dbReference type="STRING" id="464029.SAMN02982989_4573"/>